<gene>
    <name evidence="8" type="ORF">R1flu_006454</name>
</gene>
<feature type="transmembrane region" description="Helical" evidence="7">
    <location>
        <begin position="300"/>
        <end position="322"/>
    </location>
</feature>
<evidence type="ECO:0000313" key="9">
    <source>
        <dbReference type="Proteomes" id="UP001605036"/>
    </source>
</evidence>
<evidence type="ECO:0000256" key="1">
    <source>
        <dbReference type="ARBA" id="ARBA00004370"/>
    </source>
</evidence>
<protein>
    <submittedName>
        <fullName evidence="8">Uncharacterized protein</fullName>
    </submittedName>
</protein>
<dbReference type="Gene3D" id="1.10.10.1740">
    <property type="entry name" value="Transmembrane protein 14-like"/>
    <property type="match status" value="1"/>
</dbReference>
<name>A0ABD1YWW0_9MARC</name>
<dbReference type="EMBL" id="JBHFFA010000003">
    <property type="protein sequence ID" value="KAL2634975.1"/>
    <property type="molecule type" value="Genomic_DNA"/>
</dbReference>
<dbReference type="GO" id="GO:0016020">
    <property type="term" value="C:membrane"/>
    <property type="evidence" value="ECO:0007669"/>
    <property type="project" value="UniProtKB-SubCell"/>
</dbReference>
<keyword evidence="4 7" id="KW-1133">Transmembrane helix</keyword>
<evidence type="ECO:0000256" key="6">
    <source>
        <dbReference type="SAM" id="Coils"/>
    </source>
</evidence>
<evidence type="ECO:0000256" key="7">
    <source>
        <dbReference type="SAM" id="Phobius"/>
    </source>
</evidence>
<proteinExistence type="inferred from homology"/>
<evidence type="ECO:0000256" key="5">
    <source>
        <dbReference type="ARBA" id="ARBA00023136"/>
    </source>
</evidence>
<accession>A0ABD1YWW0</accession>
<evidence type="ECO:0000256" key="4">
    <source>
        <dbReference type="ARBA" id="ARBA00022989"/>
    </source>
</evidence>
<feature type="coiled-coil region" evidence="6">
    <location>
        <begin position="93"/>
        <end position="165"/>
    </location>
</feature>
<sequence>METVAALVAPSALSVTAVAASSSSGAIERRSVQQKVSCRFGNVLISSGNRRSVVLRRRRDPIIEAELRFGFSPLRIKRPSRVAVQSQDSAGNEVKVEEAAKEVQEQAEKSKAAYSEAVDAVKDEALRVEESGKSAFDPAAAEKAIEVLRDTTEKLKEEAEKARAILTATALETAELGKTNLNLLAEAAPEGPIKEVAETAVNAHLSETPKTGAKIHDFCLGIPYGGMLVAGGFTWFILTGSTAAIRFGVILGGALLFLSISSLKIWKQGKSSMPYIQGQAALAAIIFIRDSRKFLGGGSFFPTAISALASGAMLAFYAYVYLAGGNPPKKEKSADSAATA</sequence>
<organism evidence="8 9">
    <name type="scientific">Riccia fluitans</name>
    <dbReference type="NCBI Taxonomy" id="41844"/>
    <lineage>
        <taxon>Eukaryota</taxon>
        <taxon>Viridiplantae</taxon>
        <taxon>Streptophyta</taxon>
        <taxon>Embryophyta</taxon>
        <taxon>Marchantiophyta</taxon>
        <taxon>Marchantiopsida</taxon>
        <taxon>Marchantiidae</taxon>
        <taxon>Marchantiales</taxon>
        <taxon>Ricciaceae</taxon>
        <taxon>Riccia</taxon>
    </lineage>
</organism>
<keyword evidence="9" id="KW-1185">Reference proteome</keyword>
<comment type="similarity">
    <text evidence="2">Belongs to the TMEM14 family.</text>
</comment>
<dbReference type="InterPro" id="IPR044890">
    <property type="entry name" value="TMEM14_sf"/>
</dbReference>
<dbReference type="PANTHER" id="PTHR12668:SF43">
    <property type="entry name" value="TRANSMEMBRANE PROTEIN 14 HOMOLOG"/>
    <property type="match status" value="1"/>
</dbReference>
<comment type="subcellular location">
    <subcellularLocation>
        <location evidence="1">Membrane</location>
    </subcellularLocation>
</comment>
<feature type="transmembrane region" description="Helical" evidence="7">
    <location>
        <begin position="245"/>
        <end position="266"/>
    </location>
</feature>
<reference evidence="8 9" key="1">
    <citation type="submission" date="2024-09" db="EMBL/GenBank/DDBJ databases">
        <title>Chromosome-scale assembly of Riccia fluitans.</title>
        <authorList>
            <person name="Paukszto L."/>
            <person name="Sawicki J."/>
            <person name="Karawczyk K."/>
            <person name="Piernik-Szablinska J."/>
            <person name="Szczecinska M."/>
            <person name="Mazdziarz M."/>
        </authorList>
    </citation>
    <scope>NUCLEOTIDE SEQUENCE [LARGE SCALE GENOMIC DNA]</scope>
    <source>
        <strain evidence="8">Rf_01</strain>
        <tissue evidence="8">Aerial parts of the thallus</tissue>
    </source>
</reference>
<dbReference type="InterPro" id="IPR005349">
    <property type="entry name" value="TMEM14"/>
</dbReference>
<dbReference type="Proteomes" id="UP001605036">
    <property type="component" value="Unassembled WGS sequence"/>
</dbReference>
<feature type="transmembrane region" description="Helical" evidence="7">
    <location>
        <begin position="220"/>
        <end position="238"/>
    </location>
</feature>
<keyword evidence="5 7" id="KW-0472">Membrane</keyword>
<evidence type="ECO:0000256" key="2">
    <source>
        <dbReference type="ARBA" id="ARBA00007590"/>
    </source>
</evidence>
<dbReference type="AlphaFoldDB" id="A0ABD1YWW0"/>
<dbReference type="Pfam" id="PF03647">
    <property type="entry name" value="Tmemb_14"/>
    <property type="match status" value="1"/>
</dbReference>
<evidence type="ECO:0000256" key="3">
    <source>
        <dbReference type="ARBA" id="ARBA00022692"/>
    </source>
</evidence>
<keyword evidence="3 7" id="KW-0812">Transmembrane</keyword>
<comment type="caution">
    <text evidence="8">The sequence shown here is derived from an EMBL/GenBank/DDBJ whole genome shotgun (WGS) entry which is preliminary data.</text>
</comment>
<keyword evidence="6" id="KW-0175">Coiled coil</keyword>
<evidence type="ECO:0000313" key="8">
    <source>
        <dbReference type="EMBL" id="KAL2634975.1"/>
    </source>
</evidence>
<dbReference type="PANTHER" id="PTHR12668">
    <property type="entry name" value="TRANSMEMBRANE PROTEIN 14, 15"/>
    <property type="match status" value="1"/>
</dbReference>